<dbReference type="PATRIC" id="fig|1331206.3.peg.2949"/>
<dbReference type="CDD" id="cd08296">
    <property type="entry name" value="CAD_like"/>
    <property type="match status" value="1"/>
</dbReference>
<dbReference type="Proteomes" id="UP000026682">
    <property type="component" value="Unassembled WGS sequence"/>
</dbReference>
<dbReference type="STRING" id="35814.BBB42_11630"/>
<dbReference type="InterPro" id="IPR020843">
    <property type="entry name" value="ER"/>
</dbReference>
<dbReference type="InterPro" id="IPR011032">
    <property type="entry name" value="GroES-like_sf"/>
</dbReference>
<keyword evidence="4 7" id="KW-0862">Zinc</keyword>
<dbReference type="GO" id="GO:0008270">
    <property type="term" value="F:zinc ion binding"/>
    <property type="evidence" value="ECO:0007669"/>
    <property type="project" value="InterPro"/>
</dbReference>
<dbReference type="Pfam" id="PF08240">
    <property type="entry name" value="ADH_N"/>
    <property type="match status" value="1"/>
</dbReference>
<comment type="caution">
    <text evidence="9">The sequence shown here is derived from an EMBL/GenBank/DDBJ whole genome shotgun (WGS) entry which is preliminary data.</text>
</comment>
<dbReference type="GeneID" id="93119518"/>
<evidence type="ECO:0000256" key="4">
    <source>
        <dbReference type="ARBA" id="ARBA00022833"/>
    </source>
</evidence>
<dbReference type="Gene3D" id="3.90.180.10">
    <property type="entry name" value="Medium-chain alcohol dehydrogenases, catalytic domain"/>
    <property type="match status" value="1"/>
</dbReference>
<proteinExistence type="inferred from homology"/>
<organism evidence="9 10">
    <name type="scientific">Bordetella holmesii CDC-H585-BH</name>
    <dbReference type="NCBI Taxonomy" id="1331206"/>
    <lineage>
        <taxon>Bacteria</taxon>
        <taxon>Pseudomonadati</taxon>
        <taxon>Pseudomonadota</taxon>
        <taxon>Betaproteobacteria</taxon>
        <taxon>Burkholderiales</taxon>
        <taxon>Alcaligenaceae</taxon>
        <taxon>Bordetella</taxon>
    </lineage>
</organism>
<evidence type="ECO:0000259" key="8">
    <source>
        <dbReference type="SMART" id="SM00829"/>
    </source>
</evidence>
<evidence type="ECO:0000256" key="7">
    <source>
        <dbReference type="RuleBase" id="RU361277"/>
    </source>
</evidence>
<evidence type="ECO:0000313" key="10">
    <source>
        <dbReference type="Proteomes" id="UP000026682"/>
    </source>
</evidence>
<dbReference type="SUPFAM" id="SSF51735">
    <property type="entry name" value="NAD(P)-binding Rossmann-fold domains"/>
    <property type="match status" value="1"/>
</dbReference>
<gene>
    <name evidence="9" type="ORF">L497_1673</name>
</gene>
<dbReference type="InterPro" id="IPR036291">
    <property type="entry name" value="NAD(P)-bd_dom_sf"/>
</dbReference>
<dbReference type="PANTHER" id="PTHR42940">
    <property type="entry name" value="ALCOHOL DEHYDROGENASE 1-RELATED"/>
    <property type="match status" value="1"/>
</dbReference>
<keyword evidence="6" id="KW-0520">NAD</keyword>
<dbReference type="SMART" id="SM00829">
    <property type="entry name" value="PKS_ER"/>
    <property type="match status" value="1"/>
</dbReference>
<evidence type="ECO:0000256" key="6">
    <source>
        <dbReference type="ARBA" id="ARBA00023027"/>
    </source>
</evidence>
<comment type="cofactor">
    <cofactor evidence="1 7">
        <name>Zn(2+)</name>
        <dbReference type="ChEBI" id="CHEBI:29105"/>
    </cofactor>
</comment>
<dbReference type="PROSITE" id="PS00059">
    <property type="entry name" value="ADH_ZINC"/>
    <property type="match status" value="1"/>
</dbReference>
<protein>
    <submittedName>
        <fullName evidence="9">Putative alcohol dehydrogenase</fullName>
    </submittedName>
</protein>
<dbReference type="GO" id="GO:0005737">
    <property type="term" value="C:cytoplasm"/>
    <property type="evidence" value="ECO:0007669"/>
    <property type="project" value="TreeGrafter"/>
</dbReference>
<dbReference type="PANTHER" id="PTHR42940:SF7">
    <property type="entry name" value="ALCOHOL DEHYDROGENASE-LIKE N-TERMINAL DOMAIN-CONTAINING PROTEIN"/>
    <property type="match status" value="1"/>
</dbReference>
<evidence type="ECO:0000256" key="5">
    <source>
        <dbReference type="ARBA" id="ARBA00023002"/>
    </source>
</evidence>
<evidence type="ECO:0000313" key="9">
    <source>
        <dbReference type="EMBL" id="KAK88365.1"/>
    </source>
</evidence>
<dbReference type="InterPro" id="IPR013154">
    <property type="entry name" value="ADH-like_N"/>
</dbReference>
<sequence>MQSTYRAMQVTQPGFLELVEHPTPTPGAGEVLIEVDACGICGADVGDIDGADPTLQPPRVPGHEVVGRITALGAYVPSIWKIGQRVGIGRLGGPCGECAQCRQGHFQLCQNQPFVGATCDGGYAEVMLARASGLVSIPDELHAEEAAPILCAGIATFNALKKCGAQAGDTVAILGIGGLGHMALQYARRMGFRVVAIGRGSDIANDTLDLGAHIYIDTNEEDAAAKLKAMGGAQAIITTIGAPAVVSPLMVGLAPQGRLVLLGAGKDPLPVSAGHLVVGERSVLGSITGSPWENEKTLDFSVLAGVRPKIEVMPFEQANEAYQRMKSGNVKFRMVLTVGGPRSTEIA</sequence>
<dbReference type="SUPFAM" id="SSF50129">
    <property type="entry name" value="GroES-like"/>
    <property type="match status" value="1"/>
</dbReference>
<dbReference type="AlphaFoldDB" id="A0A158M1P5"/>
<comment type="similarity">
    <text evidence="2 7">Belongs to the zinc-containing alcohol dehydrogenase family.</text>
</comment>
<dbReference type="Pfam" id="PF00107">
    <property type="entry name" value="ADH_zinc_N"/>
    <property type="match status" value="1"/>
</dbReference>
<dbReference type="GO" id="GO:0004022">
    <property type="term" value="F:alcohol dehydrogenase (NAD+) activity"/>
    <property type="evidence" value="ECO:0007669"/>
    <property type="project" value="TreeGrafter"/>
</dbReference>
<dbReference type="InterPro" id="IPR002328">
    <property type="entry name" value="ADH_Zn_CS"/>
</dbReference>
<feature type="domain" description="Enoyl reductase (ER)" evidence="8">
    <location>
        <begin position="11"/>
        <end position="336"/>
    </location>
</feature>
<dbReference type="Gene3D" id="3.40.50.720">
    <property type="entry name" value="NAD(P)-binding Rossmann-like Domain"/>
    <property type="match status" value="1"/>
</dbReference>
<keyword evidence="3 7" id="KW-0479">Metal-binding</keyword>
<dbReference type="InterPro" id="IPR013149">
    <property type="entry name" value="ADH-like_C"/>
</dbReference>
<dbReference type="FunFam" id="3.40.50.720:FF:000039">
    <property type="entry name" value="Alcohol dehydrogenase AdhP"/>
    <property type="match status" value="1"/>
</dbReference>
<evidence type="ECO:0000256" key="2">
    <source>
        <dbReference type="ARBA" id="ARBA00008072"/>
    </source>
</evidence>
<evidence type="ECO:0000256" key="3">
    <source>
        <dbReference type="ARBA" id="ARBA00022723"/>
    </source>
</evidence>
<dbReference type="RefSeq" id="WP_005014572.1">
    <property type="nucleotide sequence ID" value="NZ_JFZZ01000120.1"/>
</dbReference>
<keyword evidence="5" id="KW-0560">Oxidoreductase</keyword>
<dbReference type="EMBL" id="JFZZ01000120">
    <property type="protein sequence ID" value="KAK88365.1"/>
    <property type="molecule type" value="Genomic_DNA"/>
</dbReference>
<accession>A0A158M1P5</accession>
<reference evidence="9 10" key="1">
    <citation type="submission" date="2014-03" db="EMBL/GenBank/DDBJ databases">
        <title>Genome sequence of Bordetella holmseii.</title>
        <authorList>
            <person name="Harvill E."/>
            <person name="Goodfield L.L."/>
            <person name="Ivanov Y."/>
            <person name="Meyer J.A."/>
            <person name="Newth C."/>
            <person name="Cassiday P."/>
            <person name="Tondella M.L."/>
            <person name="Liao P."/>
            <person name="Zimmerman J."/>
            <person name="Meert K."/>
            <person name="Wessel D."/>
            <person name="Berger J."/>
            <person name="Dean J.M."/>
            <person name="Holubkov R."/>
            <person name="Burr J."/>
            <person name="Liu T."/>
            <person name="Brinkac L.M."/>
            <person name="Sanka R."/>
            <person name="Kim M."/>
            <person name="Losada L."/>
        </authorList>
    </citation>
    <scope>NUCLEOTIDE SEQUENCE [LARGE SCALE GENOMIC DNA]</scope>
    <source>
        <strain evidence="9 10">CDC-H585-BH</strain>
    </source>
</reference>
<name>A0A158M1P5_9BORD</name>
<evidence type="ECO:0000256" key="1">
    <source>
        <dbReference type="ARBA" id="ARBA00001947"/>
    </source>
</evidence>